<accession>A0A139I3T5</accession>
<proteinExistence type="predicted"/>
<dbReference type="EMBL" id="LFZO01000357">
    <property type="protein sequence ID" value="KXT09277.1"/>
    <property type="molecule type" value="Genomic_DNA"/>
</dbReference>
<comment type="caution">
    <text evidence="2">The sequence shown here is derived from an EMBL/GenBank/DDBJ whole genome shotgun (WGS) entry which is preliminary data.</text>
</comment>
<dbReference type="EMBL" id="LFZO01000357">
    <property type="protein sequence ID" value="KXT09274.1"/>
    <property type="molecule type" value="Genomic_DNA"/>
</dbReference>
<feature type="region of interest" description="Disordered" evidence="1">
    <location>
        <begin position="1"/>
        <end position="99"/>
    </location>
</feature>
<feature type="compositionally biased region" description="Basic and acidic residues" evidence="1">
    <location>
        <begin position="1"/>
        <end position="15"/>
    </location>
</feature>
<reference evidence="2 3" key="1">
    <citation type="submission" date="2015-07" db="EMBL/GenBank/DDBJ databases">
        <title>Comparative genomics of the Sigatoka disease complex on banana suggests a link between parallel evolutionary changes in Pseudocercospora fijiensis and Pseudocercospora eumusae and increased virulence on the banana host.</title>
        <authorList>
            <person name="Chang T.-C."/>
            <person name="Salvucci A."/>
            <person name="Crous P.W."/>
            <person name="Stergiopoulos I."/>
        </authorList>
    </citation>
    <scope>NUCLEOTIDE SEQUENCE [LARGE SCALE GENOMIC DNA]</scope>
    <source>
        <strain evidence="2 3">CBS 116634</strain>
    </source>
</reference>
<evidence type="ECO:0000313" key="2">
    <source>
        <dbReference type="EMBL" id="KXT09275.1"/>
    </source>
</evidence>
<dbReference type="Proteomes" id="UP000073492">
    <property type="component" value="Unassembled WGS sequence"/>
</dbReference>
<gene>
    <name evidence="2" type="ORF">AC579_9924</name>
</gene>
<evidence type="ECO:0000256" key="1">
    <source>
        <dbReference type="SAM" id="MobiDB-lite"/>
    </source>
</evidence>
<evidence type="ECO:0000313" key="3">
    <source>
        <dbReference type="Proteomes" id="UP000073492"/>
    </source>
</evidence>
<name>A0A139I3T5_9PEZI</name>
<sequence length="131" mass="14791">MTSDRSRDHVRERSPSPRGRTARPASNPDDYYVDIGEAEDQPAQVADERERLRRRRARPAPSLDHDDIDYGEAQDQPVHTTTVSPRSTPNLARPTTGTHPLESVDKVAAYFIIFAHLWASLRGADPDHIRL</sequence>
<dbReference type="AlphaFoldDB" id="A0A139I3T5"/>
<protein>
    <submittedName>
        <fullName evidence="2">Uncharacterized protein</fullName>
    </submittedName>
</protein>
<dbReference type="EMBL" id="LFZO01000357">
    <property type="protein sequence ID" value="KXT09284.1"/>
    <property type="molecule type" value="Genomic_DNA"/>
</dbReference>
<dbReference type="EMBL" id="LFZO01000357">
    <property type="protein sequence ID" value="KXT09275.1"/>
    <property type="molecule type" value="Genomic_DNA"/>
</dbReference>
<feature type="compositionally biased region" description="Polar residues" evidence="1">
    <location>
        <begin position="77"/>
        <end position="98"/>
    </location>
</feature>
<organism evidence="2 3">
    <name type="scientific">Pseudocercospora musae</name>
    <dbReference type="NCBI Taxonomy" id="113226"/>
    <lineage>
        <taxon>Eukaryota</taxon>
        <taxon>Fungi</taxon>
        <taxon>Dikarya</taxon>
        <taxon>Ascomycota</taxon>
        <taxon>Pezizomycotina</taxon>
        <taxon>Dothideomycetes</taxon>
        <taxon>Dothideomycetidae</taxon>
        <taxon>Mycosphaerellales</taxon>
        <taxon>Mycosphaerellaceae</taxon>
        <taxon>Pseudocercospora</taxon>
    </lineage>
</organism>
<dbReference type="OrthoDB" id="4781at2759"/>
<keyword evidence="3" id="KW-1185">Reference proteome</keyword>